<reference evidence="5" key="1">
    <citation type="submission" date="2016-10" db="EMBL/GenBank/DDBJ databases">
        <authorList>
            <person name="Varghese N."/>
            <person name="Submissions S."/>
        </authorList>
    </citation>
    <scope>NUCLEOTIDE SEQUENCE [LARGE SCALE GENOMIC DNA]</scope>
    <source>
        <strain evidence="5">DSM 44654</strain>
    </source>
</reference>
<dbReference type="GO" id="GO:0016740">
    <property type="term" value="F:transferase activity"/>
    <property type="evidence" value="ECO:0007669"/>
    <property type="project" value="UniProtKB-KW"/>
</dbReference>
<feature type="compositionally biased region" description="Basic and acidic residues" evidence="1">
    <location>
        <begin position="107"/>
        <end position="132"/>
    </location>
</feature>
<feature type="compositionally biased region" description="Basic and acidic residues" evidence="1">
    <location>
        <begin position="182"/>
        <end position="200"/>
    </location>
</feature>
<dbReference type="SUPFAM" id="SSF56112">
    <property type="entry name" value="Protein kinase-like (PK-like)"/>
    <property type="match status" value="1"/>
</dbReference>
<feature type="compositionally biased region" description="Basic and acidic residues" evidence="1">
    <location>
        <begin position="1453"/>
        <end position="1463"/>
    </location>
</feature>
<dbReference type="OrthoDB" id="4317910at2"/>
<feature type="region of interest" description="Disordered" evidence="1">
    <location>
        <begin position="1"/>
        <end position="40"/>
    </location>
</feature>
<keyword evidence="2" id="KW-0812">Transmembrane</keyword>
<evidence type="ECO:0000313" key="5">
    <source>
        <dbReference type="Proteomes" id="UP000198878"/>
    </source>
</evidence>
<feature type="domain" description="Aminoglycoside phosphotransferase" evidence="3">
    <location>
        <begin position="1371"/>
        <end position="1582"/>
    </location>
</feature>
<dbReference type="Gene3D" id="3.90.1200.10">
    <property type="match status" value="1"/>
</dbReference>
<keyword evidence="5" id="KW-1185">Reference proteome</keyword>
<dbReference type="Proteomes" id="UP000198878">
    <property type="component" value="Unassembled WGS sequence"/>
</dbReference>
<feature type="compositionally biased region" description="Basic and acidic residues" evidence="1">
    <location>
        <begin position="217"/>
        <end position="258"/>
    </location>
</feature>
<feature type="compositionally biased region" description="Basic and acidic residues" evidence="1">
    <location>
        <begin position="926"/>
        <end position="943"/>
    </location>
</feature>
<sequence length="1696" mass="181890">MPVPVKVRGPRPPAVSTAVTSVASPRRPETRGARHPGPADVVRAQSVMGNAAVSAVLGGRPPGSDPKPGSWARPLGQQLVGNQAVASQAPPVVKPPAPVAQQAKPAAADRKPEPEQSTVERPEKQPPKEKAAGPRTPGADPKFQALKKDVAAKKKTVGASHPPAAAEAGSAQAAAAAPADDQEARGKAAHAEDMDAAQPKEFDKKAFVDAVKKAVADKAPKNLDEADKFGKSGKAGEIKNEVQDKVGEGKDASAKEIADTTAAPPEPAPDAKRVVPMTPDKVPAKPGTPDPAQAAPDTLPPSATDLSAGPERVDKQLADANVTEQQLKFPNSHEPGFDKAVQDKKAMDAHSEAAPKKLRAGEHREIGEVKAGAAARGSAAMAGIHATRVTTGKRVGTGKAGTKKTDEDKRKEVTDLLQKVFDRTKGDVEQILTDLDKKVDDEFTTKEQRARDRFTQEHEDGMRRYKDERYGGWDGWIKWGRDLFAGLPEEADRIYESAKDHYLTAMGLLISDIADLVERELRRAKDRIATGRGELQAAVEKLPADLKAIGREAAADFDGQFDQLKETVDDKGTELVDTLATKYTDAVKAVDAEIAAEKEKNKGLVAKAADAIGGAIKAIVELGRMLLGVLAKAVSAIGAILKDPIGFLGNLVTGVGGGLKLFIRNAGKHLQQGVLAWLLGTAATAGLQLPTTFDIAGILVLIATLLGISWPNIRSRLVRKVPEKAVVAAEVSVPVLIQVKRRGILGMVDDVKSRVGDLKKTLIDDLVSYLLPTIIIAGITWILSLFNPASAFIRACKMIIDIIRFVVLNARQIIDFVNAVLDAVLAIARGGTGGVPALVERALARAVPVLIGALAALLGIGGIAGKVRQIFQKLSRPVNRAIDWVIDKIAGLVKKLWAKLKPKLPKPRHPVGRPDARVPARPRRPRPADRRKPPRRLPREDPALRRRLMAALHEAGRLADRVSGDPDAVRRGLPAIKSRYRLTVLTATTRPGAGEAVLFVFDGAINPRAKFEHLANDRYLSEARRAYKRPDPKDSLDFAIDDRLDRTGAIVPGLTKVLGLGATQARKYAEKWVRAGKLSKTTMDGRAVYSFVHLTEDDLKDPAKHPERARWMAGAAKIHLSSATAAHLWDLVITGLRDRRPGNFEIVADELMRGMRIAPGKGALWSKGEDISEYAAGLGFAALETQEFYEVTKGLTLLDNWPLVRPLWMTFSRRYAGILRKEIHIFVRQFLASSVLLETELPTVRRIMRSTGITIALKFHGMEWGDDPTKILENPVPRYWRELLADGTPLPEGRQHELDEPGARTATARARLRFTTSQANKRAAGTRTPTGDVDPDALERLMSALPVVPTAPSSLRRFARAAVRAAGEVELVPVGGGYSGAPVQRILDAGGTLLGVLKIFPSREQFAMELSALARLGRVRIVDGRAVAALGVARASRRPTTAGLVVTSPARGGDVEGMMKETGDTPSGPERAKSFAKLSTAVAGIGRTLARLHTTPKGSGGAVSDTFLRRHIDDVLDRRGKLPGFRAQLIHAGIDFGALQSRIDALVAGFRAHPGGSALVHGDAHPGNYFFDAADGVTIIDVTTLHLSIDARGNPIGAPSRDVGVFAQQLAHYSVTLKLNRGEVATLQGVFRSAYTGAGGTSTTPQADAFFRARASLGWLMRVLTDLRDGTVRGVVPSIDRVQQQHIDLAVEAFGL</sequence>
<feature type="region of interest" description="Disordered" evidence="1">
    <location>
        <begin position="52"/>
        <end position="200"/>
    </location>
</feature>
<dbReference type="InterPro" id="IPR002575">
    <property type="entry name" value="Aminoglycoside_PTrfase"/>
</dbReference>
<dbReference type="Pfam" id="PF01636">
    <property type="entry name" value="APH"/>
    <property type="match status" value="1"/>
</dbReference>
<dbReference type="InterPro" id="IPR011009">
    <property type="entry name" value="Kinase-like_dom_sf"/>
</dbReference>
<keyword evidence="2" id="KW-0472">Membrane</keyword>
<dbReference type="RefSeq" id="WP_143050936.1">
    <property type="nucleotide sequence ID" value="NZ_FNUJ01000002.1"/>
</dbReference>
<evidence type="ECO:0000256" key="1">
    <source>
        <dbReference type="SAM" id="MobiDB-lite"/>
    </source>
</evidence>
<evidence type="ECO:0000313" key="4">
    <source>
        <dbReference type="EMBL" id="SEF24444.1"/>
    </source>
</evidence>
<feature type="transmembrane region" description="Helical" evidence="2">
    <location>
        <begin position="762"/>
        <end position="783"/>
    </location>
</feature>
<organism evidence="4 5">
    <name type="scientific">Amycolatopsis pretoriensis</name>
    <dbReference type="NCBI Taxonomy" id="218821"/>
    <lineage>
        <taxon>Bacteria</taxon>
        <taxon>Bacillati</taxon>
        <taxon>Actinomycetota</taxon>
        <taxon>Actinomycetes</taxon>
        <taxon>Pseudonocardiales</taxon>
        <taxon>Pseudonocardiaceae</taxon>
        <taxon>Amycolatopsis</taxon>
    </lineage>
</organism>
<feature type="region of interest" description="Disordered" evidence="1">
    <location>
        <begin position="1445"/>
        <end position="1471"/>
    </location>
</feature>
<protein>
    <submittedName>
        <fullName evidence="4">Phosphotransferase enzyme family protein</fullName>
    </submittedName>
</protein>
<feature type="transmembrane region" description="Helical" evidence="2">
    <location>
        <begin position="845"/>
        <end position="865"/>
    </location>
</feature>
<feature type="region of interest" description="Disordered" evidence="1">
    <location>
        <begin position="904"/>
        <end position="943"/>
    </location>
</feature>
<feature type="compositionally biased region" description="Low complexity" evidence="1">
    <location>
        <begin position="158"/>
        <end position="179"/>
    </location>
</feature>
<gene>
    <name evidence="4" type="ORF">SAMN05421837_102709</name>
</gene>
<proteinExistence type="predicted"/>
<name>A0A1H5QF21_9PSEU</name>
<keyword evidence="2" id="KW-1133">Transmembrane helix</keyword>
<accession>A0A1H5QF21</accession>
<feature type="region of interest" description="Disordered" evidence="1">
    <location>
        <begin position="217"/>
        <end position="366"/>
    </location>
</feature>
<keyword evidence="4" id="KW-0808">Transferase</keyword>
<dbReference type="EMBL" id="FNUJ01000002">
    <property type="protein sequence ID" value="SEF24444.1"/>
    <property type="molecule type" value="Genomic_DNA"/>
</dbReference>
<feature type="compositionally biased region" description="Basic and acidic residues" evidence="1">
    <location>
        <begin position="335"/>
        <end position="366"/>
    </location>
</feature>
<dbReference type="STRING" id="218821.SAMN05421837_102709"/>
<evidence type="ECO:0000259" key="3">
    <source>
        <dbReference type="Pfam" id="PF01636"/>
    </source>
</evidence>
<evidence type="ECO:0000256" key="2">
    <source>
        <dbReference type="SAM" id="Phobius"/>
    </source>
</evidence>